<feature type="region of interest" description="Disordered" evidence="11">
    <location>
        <begin position="991"/>
        <end position="1011"/>
    </location>
</feature>
<dbReference type="SMART" id="SM00320">
    <property type="entry name" value="WD40"/>
    <property type="match status" value="6"/>
</dbReference>
<dbReference type="PANTHER" id="PTHR13831:SF0">
    <property type="entry name" value="PROTEIN HIRA"/>
    <property type="match status" value="1"/>
</dbReference>
<evidence type="ECO:0000256" key="9">
    <source>
        <dbReference type="PROSITE-ProRule" id="PRU00221"/>
    </source>
</evidence>
<protein>
    <recommendedName>
        <fullName evidence="10">Protein HIRA</fullName>
    </recommendedName>
</protein>
<dbReference type="Pfam" id="PF07569">
    <property type="entry name" value="Hira"/>
    <property type="match status" value="1"/>
</dbReference>
<feature type="compositionally biased region" description="Polar residues" evidence="11">
    <location>
        <begin position="555"/>
        <end position="572"/>
    </location>
</feature>
<dbReference type="SUPFAM" id="SSF69322">
    <property type="entry name" value="Tricorn protease domain 2"/>
    <property type="match status" value="1"/>
</dbReference>
<accession>A0A8J4PR78</accession>
<evidence type="ECO:0000256" key="6">
    <source>
        <dbReference type="ARBA" id="ARBA00023015"/>
    </source>
</evidence>
<dbReference type="Pfam" id="PF24105">
    <property type="entry name" value="Beta-prop_CAF1B_HIR1"/>
    <property type="match status" value="1"/>
</dbReference>
<evidence type="ECO:0000313" key="14">
    <source>
        <dbReference type="EMBL" id="KAF2072158.1"/>
    </source>
</evidence>
<feature type="repeat" description="WD" evidence="9">
    <location>
        <begin position="63"/>
        <end position="104"/>
    </location>
</feature>
<name>A0A8J4PR78_9MYCE</name>
<evidence type="ECO:0000256" key="8">
    <source>
        <dbReference type="ARBA" id="ARBA00023242"/>
    </source>
</evidence>
<dbReference type="GO" id="GO:0005634">
    <property type="term" value="C:nucleus"/>
    <property type="evidence" value="ECO:0007669"/>
    <property type="project" value="UniProtKB-SubCell"/>
</dbReference>
<feature type="repeat" description="WD" evidence="9">
    <location>
        <begin position="16"/>
        <end position="42"/>
    </location>
</feature>
<dbReference type="InterPro" id="IPR001680">
    <property type="entry name" value="WD40_rpt"/>
</dbReference>
<dbReference type="InterPro" id="IPR036322">
    <property type="entry name" value="WD40_repeat_dom_sf"/>
</dbReference>
<evidence type="ECO:0000256" key="10">
    <source>
        <dbReference type="RuleBase" id="RU364014"/>
    </source>
</evidence>
<dbReference type="InterPro" id="IPR031120">
    <property type="entry name" value="HIR1-like"/>
</dbReference>
<evidence type="ECO:0000256" key="7">
    <source>
        <dbReference type="ARBA" id="ARBA00023163"/>
    </source>
</evidence>
<dbReference type="OrthoDB" id="1741719at2759"/>
<keyword evidence="4 10" id="KW-0677">Repeat</keyword>
<feature type="region of interest" description="Disordered" evidence="11">
    <location>
        <begin position="433"/>
        <end position="651"/>
    </location>
</feature>
<keyword evidence="3 9" id="KW-0853">WD repeat</keyword>
<dbReference type="GO" id="GO:0000785">
    <property type="term" value="C:chromatin"/>
    <property type="evidence" value="ECO:0007669"/>
    <property type="project" value="TreeGrafter"/>
</dbReference>
<dbReference type="EMBL" id="AJWJ01000306">
    <property type="protein sequence ID" value="KAF2072158.1"/>
    <property type="molecule type" value="Genomic_DNA"/>
</dbReference>
<feature type="domain" description="Protein HIRA-like C-terminal" evidence="12">
    <location>
        <begin position="776"/>
        <end position="983"/>
    </location>
</feature>
<dbReference type="InterPro" id="IPR055410">
    <property type="entry name" value="Beta-prop_CAF1B_HIR1"/>
</dbReference>
<feature type="domain" description="CAF1B/HIR1 beta-propeller" evidence="13">
    <location>
        <begin position="1"/>
        <end position="344"/>
    </location>
</feature>
<dbReference type="PANTHER" id="PTHR13831">
    <property type="entry name" value="MEMBER OF THE HIR1 FAMILY OF WD-REPEAT PROTEINS"/>
    <property type="match status" value="1"/>
</dbReference>
<dbReference type="InterPro" id="IPR011494">
    <property type="entry name" value="HIRA-like_C"/>
</dbReference>
<comment type="similarity">
    <text evidence="2 10">Belongs to the WD repeat HIR1 family.</text>
</comment>
<dbReference type="PROSITE" id="PS50294">
    <property type="entry name" value="WD_REPEATS_REGION"/>
    <property type="match status" value="4"/>
</dbReference>
<sequence>MKLIKPNWVNHSGFPIFSIDVHPDGTRLATGGGDNKIKIWSIAPISLAEVESDQNTPKLLKSIDSHYSPVNSVKWSRDGKYLASGSDDKLCMIWGLSSSTLLGAKDSVENWICVSTLRGHQNDISEISWSPDNKFIATCSFDKTIIIWETTKFQMVHKLEEHTGFIKGLTWDPLSRYLASQSEDQSLIIWRTSDWQVEAKITEPFQHTGSSFFRRLSWSPDGLFICASHGINSSTHTGVIIQRSNWTRGLDLVGHRKAVVVSRYSPIIYKSIKSPDDKFCVILLGGQDMTVSLWSSMSARSLLIAKNMFEQGVQDISWCPDGYSFVACSTDGSIAYISLDPEEIGGVPVTSAEKRQLFQTEYGDAVQVDKNGNIVLTNNIATASNSSMAMLPENPDQLAMEDSMMIDSAHPLSNGNGSHAADSSVNTTPVKFQPTEVARQNQKQTVMSNGKRRITPLHIGGSSSQSITKPLPLSLPTHLQHSATKEANGGSHLPPSPSLSSNQEPIPFNLSPAKPSSSSNTTTISTPPLGKSPFKESTTSTAIEEVSPIPDKAIQPTSSSSLKIGSAVSSRINSKSTTSPVSSSSSSTTATNSTTTNTATTTTSTTSSNKKRKTVEPEPVVTQKKVKNKSSSSSSNANTSTTTTSQPNTNYNQIISTVPSVNFSIPLPVHSNHISKQLLSSTLSNANRSTSLFGSQQQQQSQLQQQQLPFIIDIVITEQELPNGTIEYFSLIKCISGEISQWENKIHGRVTLLAGNRNWCAVSNSDAILNIFNKNGSILMSNLVLRNQVSFLESNQSNHLLVITCDGFVSVWNVSKRCAELVNRELPFLPNRNNLTIKHAFVTEGTGKPIVVFSNGDSFVYSKDMGEWIKINDRLGSLSELNSAATTSTNTTGGADIGILSKVQQLSNNNTNNQIQMSSLLALTQSNTDQQQQQISTTFIEKQIWLATVLESQSEYKHWLLTYVKYLTKNGNILKLQDLCTELLGPSSQQLMIHNNSNSSNSNSNSNDDDLDVYSDDQNFGTFNNSPWEPRMLGLSKRALLKELFPIMGGNRNLQRLVGQFKESLNSFSKSTTNLVDPFDFTSYK</sequence>
<evidence type="ECO:0000256" key="2">
    <source>
        <dbReference type="ARBA" id="ARBA00007306"/>
    </source>
</evidence>
<evidence type="ECO:0000259" key="12">
    <source>
        <dbReference type="Pfam" id="PF07569"/>
    </source>
</evidence>
<evidence type="ECO:0000313" key="15">
    <source>
        <dbReference type="Proteomes" id="UP000695562"/>
    </source>
</evidence>
<dbReference type="CDD" id="cd00200">
    <property type="entry name" value="WD40"/>
    <property type="match status" value="1"/>
</dbReference>
<keyword evidence="15" id="KW-1185">Reference proteome</keyword>
<feature type="compositionally biased region" description="Polar residues" evidence="11">
    <location>
        <begin position="411"/>
        <end position="426"/>
    </location>
</feature>
<comment type="function">
    <text evidence="10">Required for replication-independent chromatin assembly and for the periodic repression of histone gene transcription during the cell cycle.</text>
</comment>
<evidence type="ECO:0000256" key="3">
    <source>
        <dbReference type="ARBA" id="ARBA00022574"/>
    </source>
</evidence>
<comment type="subcellular location">
    <subcellularLocation>
        <location evidence="1 10">Nucleus</location>
    </subcellularLocation>
</comment>
<keyword evidence="10" id="KW-0678">Repressor</keyword>
<dbReference type="GO" id="GO:0006338">
    <property type="term" value="P:chromatin remodeling"/>
    <property type="evidence" value="ECO:0007669"/>
    <property type="project" value="InterPro"/>
</dbReference>
<comment type="caution">
    <text evidence="14">The sequence shown here is derived from an EMBL/GenBank/DDBJ whole genome shotgun (WGS) entry which is preliminary data.</text>
</comment>
<dbReference type="PROSITE" id="PS50082">
    <property type="entry name" value="WD_REPEATS_2"/>
    <property type="match status" value="4"/>
</dbReference>
<evidence type="ECO:0000256" key="11">
    <source>
        <dbReference type="SAM" id="MobiDB-lite"/>
    </source>
</evidence>
<feature type="compositionally biased region" description="Low complexity" evidence="11">
    <location>
        <begin position="573"/>
        <end position="608"/>
    </location>
</feature>
<organism evidence="14 15">
    <name type="scientific">Polysphondylium violaceum</name>
    <dbReference type="NCBI Taxonomy" id="133409"/>
    <lineage>
        <taxon>Eukaryota</taxon>
        <taxon>Amoebozoa</taxon>
        <taxon>Evosea</taxon>
        <taxon>Eumycetozoa</taxon>
        <taxon>Dictyostelia</taxon>
        <taxon>Dictyosteliales</taxon>
        <taxon>Dictyosteliaceae</taxon>
        <taxon>Polysphondylium</taxon>
    </lineage>
</organism>
<evidence type="ECO:0000256" key="5">
    <source>
        <dbReference type="ARBA" id="ARBA00022853"/>
    </source>
</evidence>
<keyword evidence="7 10" id="KW-0804">Transcription</keyword>
<feature type="repeat" description="WD" evidence="9">
    <location>
        <begin position="159"/>
        <end position="190"/>
    </location>
</feature>
<dbReference type="InterPro" id="IPR019015">
    <property type="entry name" value="HIRA_B_motif"/>
</dbReference>
<evidence type="ECO:0000259" key="13">
    <source>
        <dbReference type="Pfam" id="PF24105"/>
    </source>
</evidence>
<feature type="repeat" description="WD" evidence="9">
    <location>
        <begin position="117"/>
        <end position="158"/>
    </location>
</feature>
<dbReference type="GO" id="GO:0000417">
    <property type="term" value="C:HIR complex"/>
    <property type="evidence" value="ECO:0007669"/>
    <property type="project" value="TreeGrafter"/>
</dbReference>
<dbReference type="SUPFAM" id="SSF50978">
    <property type="entry name" value="WD40 repeat-like"/>
    <property type="match status" value="1"/>
</dbReference>
<keyword evidence="8 10" id="KW-0539">Nucleus</keyword>
<reference evidence="14" key="1">
    <citation type="submission" date="2020-01" db="EMBL/GenBank/DDBJ databases">
        <title>Development of genomics and gene disruption for Polysphondylium violaceum indicates a role for the polyketide synthase stlB in stalk morphogenesis.</title>
        <authorList>
            <person name="Narita B."/>
            <person name="Kawabe Y."/>
            <person name="Kin K."/>
            <person name="Saito T."/>
            <person name="Gibbs R."/>
            <person name="Kuspa A."/>
            <person name="Muzny D."/>
            <person name="Queller D."/>
            <person name="Richards S."/>
            <person name="Strassman J."/>
            <person name="Sucgang R."/>
            <person name="Worley K."/>
            <person name="Schaap P."/>
        </authorList>
    </citation>
    <scope>NUCLEOTIDE SEQUENCE</scope>
    <source>
        <strain evidence="14">QSvi11</strain>
    </source>
</reference>
<evidence type="ECO:0000256" key="4">
    <source>
        <dbReference type="ARBA" id="ARBA00022737"/>
    </source>
</evidence>
<dbReference type="GO" id="GO:0031491">
    <property type="term" value="F:nucleosome binding"/>
    <property type="evidence" value="ECO:0007669"/>
    <property type="project" value="TreeGrafter"/>
</dbReference>
<feature type="compositionally biased region" description="Low complexity" evidence="11">
    <location>
        <begin position="629"/>
        <end position="651"/>
    </location>
</feature>
<feature type="compositionally biased region" description="Low complexity" evidence="11">
    <location>
        <begin position="995"/>
        <end position="1006"/>
    </location>
</feature>
<keyword evidence="5 10" id="KW-0156">Chromatin regulator</keyword>
<proteinExistence type="inferred from homology"/>
<dbReference type="Proteomes" id="UP000695562">
    <property type="component" value="Unassembled WGS sequence"/>
</dbReference>
<dbReference type="Pfam" id="PF09453">
    <property type="entry name" value="HIRA_B"/>
    <property type="match status" value="1"/>
</dbReference>
<dbReference type="GO" id="GO:0006351">
    <property type="term" value="P:DNA-templated transcription"/>
    <property type="evidence" value="ECO:0007669"/>
    <property type="project" value="InterPro"/>
</dbReference>
<dbReference type="Gene3D" id="2.130.10.10">
    <property type="entry name" value="YVTN repeat-like/Quinoprotein amine dehydrogenase"/>
    <property type="match status" value="2"/>
</dbReference>
<keyword evidence="6 10" id="KW-0805">Transcription regulation</keyword>
<feature type="region of interest" description="Disordered" evidence="11">
    <location>
        <begin position="407"/>
        <end position="426"/>
    </location>
</feature>
<feature type="compositionally biased region" description="Low complexity" evidence="11">
    <location>
        <begin position="515"/>
        <end position="528"/>
    </location>
</feature>
<dbReference type="InterPro" id="IPR015943">
    <property type="entry name" value="WD40/YVTN_repeat-like_dom_sf"/>
</dbReference>
<dbReference type="AlphaFoldDB" id="A0A8J4PR78"/>
<gene>
    <name evidence="14" type="ORF">CYY_006534</name>
</gene>
<feature type="compositionally biased region" description="Polar residues" evidence="11">
    <location>
        <begin position="438"/>
        <end position="448"/>
    </location>
</feature>
<evidence type="ECO:0000256" key="1">
    <source>
        <dbReference type="ARBA" id="ARBA00004123"/>
    </source>
</evidence>
<dbReference type="GO" id="GO:0006355">
    <property type="term" value="P:regulation of DNA-templated transcription"/>
    <property type="evidence" value="ECO:0007669"/>
    <property type="project" value="InterPro"/>
</dbReference>